<comment type="subcellular location">
    <subcellularLocation>
        <location evidence="2">Endoplasmic reticulum</location>
    </subcellularLocation>
    <subcellularLocation>
        <location evidence="1">Golgi apparatus</location>
        <location evidence="1">cis-Golgi network</location>
    </subcellularLocation>
</comment>
<dbReference type="SUPFAM" id="SSF111126">
    <property type="entry name" value="Ligand-binding domain in the NO signalling and Golgi transport"/>
    <property type="match status" value="1"/>
</dbReference>
<keyword evidence="9" id="KW-1185">Reference proteome</keyword>
<dbReference type="EMBL" id="BDIP01005131">
    <property type="protein sequence ID" value="GIQ89519.1"/>
    <property type="molecule type" value="Genomic_DNA"/>
</dbReference>
<evidence type="ECO:0000256" key="6">
    <source>
        <dbReference type="ARBA" id="ARBA00022892"/>
    </source>
</evidence>
<evidence type="ECO:0000313" key="8">
    <source>
        <dbReference type="EMBL" id="GIQ89519.1"/>
    </source>
</evidence>
<dbReference type="InterPro" id="IPR007194">
    <property type="entry name" value="TRAPP_component"/>
</dbReference>
<name>A0A9K3GMR0_9EUKA</name>
<dbReference type="GO" id="GO:0005794">
    <property type="term" value="C:Golgi apparatus"/>
    <property type="evidence" value="ECO:0007669"/>
    <property type="project" value="UniProtKB-SubCell"/>
</dbReference>
<dbReference type="GO" id="GO:0005783">
    <property type="term" value="C:endoplasmic reticulum"/>
    <property type="evidence" value="ECO:0007669"/>
    <property type="project" value="UniProtKB-SubCell"/>
</dbReference>
<sequence>DLGSVDAVNDKLDEMGKNIGARVVDEYLARAEVTERPTFPQTADHLAKHAIPMFLGVTCSHTAVTDDSTNYTLTFDSNPVAQWVTLPDELKGLKYSQV</sequence>
<organism evidence="8 9">
    <name type="scientific">Kipferlia bialata</name>
    <dbReference type="NCBI Taxonomy" id="797122"/>
    <lineage>
        <taxon>Eukaryota</taxon>
        <taxon>Metamonada</taxon>
        <taxon>Carpediemonas-like organisms</taxon>
        <taxon>Kipferlia</taxon>
    </lineage>
</organism>
<evidence type="ECO:0000256" key="2">
    <source>
        <dbReference type="ARBA" id="ARBA00004240"/>
    </source>
</evidence>
<dbReference type="Gene3D" id="3.30.1380.20">
    <property type="entry name" value="Trafficking protein particle complex subunit 3"/>
    <property type="match status" value="1"/>
</dbReference>
<dbReference type="OrthoDB" id="10262857at2759"/>
<dbReference type="InterPro" id="IPR024096">
    <property type="entry name" value="NO_sig/Golgi_transp_ligand-bd"/>
</dbReference>
<dbReference type="PANTHER" id="PTHR13048">
    <property type="entry name" value="TRAFFICKING PROTEIN PARTICLE COMPLEX SUBUNIT 3"/>
    <property type="match status" value="1"/>
</dbReference>
<dbReference type="Proteomes" id="UP000265618">
    <property type="component" value="Unassembled WGS sequence"/>
</dbReference>
<evidence type="ECO:0000313" key="9">
    <source>
        <dbReference type="Proteomes" id="UP000265618"/>
    </source>
</evidence>
<dbReference type="GO" id="GO:0030008">
    <property type="term" value="C:TRAPP complex"/>
    <property type="evidence" value="ECO:0007669"/>
    <property type="project" value="InterPro"/>
</dbReference>
<dbReference type="Pfam" id="PF04051">
    <property type="entry name" value="TRAPP"/>
    <property type="match status" value="1"/>
</dbReference>
<evidence type="ECO:0000256" key="4">
    <source>
        <dbReference type="ARBA" id="ARBA00022448"/>
    </source>
</evidence>
<evidence type="ECO:0000256" key="1">
    <source>
        <dbReference type="ARBA" id="ARBA00004222"/>
    </source>
</evidence>
<evidence type="ECO:0000256" key="3">
    <source>
        <dbReference type="ARBA" id="ARBA00006218"/>
    </source>
</evidence>
<keyword evidence="5" id="KW-0256">Endoplasmic reticulum</keyword>
<proteinExistence type="inferred from homology"/>
<dbReference type="AlphaFoldDB" id="A0A9K3GMR0"/>
<evidence type="ECO:0000256" key="7">
    <source>
        <dbReference type="ARBA" id="ARBA00023034"/>
    </source>
</evidence>
<feature type="non-terminal residue" evidence="8">
    <location>
        <position position="1"/>
    </location>
</feature>
<keyword evidence="4" id="KW-0813">Transport</keyword>
<comment type="similarity">
    <text evidence="3">Belongs to the TRAPP small subunits family. BET3 subfamily.</text>
</comment>
<gene>
    <name evidence="8" type="ORF">KIPB_012012</name>
</gene>
<dbReference type="GO" id="GO:0048193">
    <property type="term" value="P:Golgi vesicle transport"/>
    <property type="evidence" value="ECO:0007669"/>
    <property type="project" value="InterPro"/>
</dbReference>
<accession>A0A9K3GMR0</accession>
<protein>
    <submittedName>
        <fullName evidence="8">Bet3-like protein</fullName>
    </submittedName>
</protein>
<keyword evidence="6" id="KW-0931">ER-Golgi transport</keyword>
<dbReference type="InterPro" id="IPR016721">
    <property type="entry name" value="Bet3"/>
</dbReference>
<comment type="caution">
    <text evidence="8">The sequence shown here is derived from an EMBL/GenBank/DDBJ whole genome shotgun (WGS) entry which is preliminary data.</text>
</comment>
<reference evidence="8 9" key="1">
    <citation type="journal article" date="2018" name="PLoS ONE">
        <title>The draft genome of Kipferlia bialata reveals reductive genome evolution in fornicate parasites.</title>
        <authorList>
            <person name="Tanifuji G."/>
            <person name="Takabayashi S."/>
            <person name="Kume K."/>
            <person name="Takagi M."/>
            <person name="Nakayama T."/>
            <person name="Kamikawa R."/>
            <person name="Inagaki Y."/>
            <person name="Hashimoto T."/>
        </authorList>
    </citation>
    <scope>NUCLEOTIDE SEQUENCE [LARGE SCALE GENOMIC DNA]</scope>
    <source>
        <strain evidence="8">NY0173</strain>
    </source>
</reference>
<evidence type="ECO:0000256" key="5">
    <source>
        <dbReference type="ARBA" id="ARBA00022824"/>
    </source>
</evidence>
<keyword evidence="7" id="KW-0333">Golgi apparatus</keyword>